<dbReference type="AlphaFoldDB" id="A0A6J2T1J3"/>
<feature type="region of interest" description="Disordered" evidence="1">
    <location>
        <begin position="128"/>
        <end position="201"/>
    </location>
</feature>
<feature type="compositionally biased region" description="Basic and acidic residues" evidence="1">
    <location>
        <begin position="140"/>
        <end position="154"/>
    </location>
</feature>
<evidence type="ECO:0000313" key="3">
    <source>
        <dbReference type="RefSeq" id="XP_030370775.1"/>
    </source>
</evidence>
<dbReference type="OrthoDB" id="7858749at2759"/>
<reference evidence="3 4" key="1">
    <citation type="submission" date="2025-04" db="UniProtKB">
        <authorList>
            <consortium name="RefSeq"/>
        </authorList>
    </citation>
    <scope>IDENTIFICATION</scope>
    <source>
        <strain evidence="3 4">11010-0011.00</strain>
        <tissue evidence="3 4">Whole body</tissue>
    </source>
</reference>
<organism evidence="2 4">
    <name type="scientific">Drosophila lebanonensis</name>
    <name type="common">Fruit fly</name>
    <name type="synonym">Scaptodrosophila lebanonensis</name>
    <dbReference type="NCBI Taxonomy" id="7225"/>
    <lineage>
        <taxon>Eukaryota</taxon>
        <taxon>Metazoa</taxon>
        <taxon>Ecdysozoa</taxon>
        <taxon>Arthropoda</taxon>
        <taxon>Hexapoda</taxon>
        <taxon>Insecta</taxon>
        <taxon>Pterygota</taxon>
        <taxon>Neoptera</taxon>
        <taxon>Endopterygota</taxon>
        <taxon>Diptera</taxon>
        <taxon>Brachycera</taxon>
        <taxon>Muscomorpha</taxon>
        <taxon>Ephydroidea</taxon>
        <taxon>Drosophilidae</taxon>
        <taxon>Scaptodrosophila</taxon>
    </lineage>
</organism>
<evidence type="ECO:0000313" key="4">
    <source>
        <dbReference type="RefSeq" id="XP_030370776.1"/>
    </source>
</evidence>
<dbReference type="RefSeq" id="XP_030370775.1">
    <property type="nucleotide sequence ID" value="XM_030514915.1"/>
</dbReference>
<proteinExistence type="predicted"/>
<dbReference type="Proteomes" id="UP000504634">
    <property type="component" value="Unplaced"/>
</dbReference>
<dbReference type="GeneID" id="115621303"/>
<keyword evidence="2" id="KW-1185">Reference proteome</keyword>
<evidence type="ECO:0000256" key="1">
    <source>
        <dbReference type="SAM" id="MobiDB-lite"/>
    </source>
</evidence>
<sequence length="201" mass="21932">MTSSGYTTITNIVEYDEYLLPGTYLYPMVPTAHMESSSLGCFLQEGALMPWFQPINSSATYVVSPMGVVNYLSDLESHMSIPRGDNLSSGLILGLLQNAESAAQMSQLPGMYEVTEVELVEGNQKEHYSAKQGVWGEQASKYDDEGSTDQKEDEAYASGDENEQPTGANRNVYRAAGGYLVEEPGSEEDEIGKGQEQQSKA</sequence>
<name>A0A6J2T1J3_DROLE</name>
<evidence type="ECO:0000313" key="2">
    <source>
        <dbReference type="Proteomes" id="UP000504634"/>
    </source>
</evidence>
<dbReference type="RefSeq" id="XP_030370776.1">
    <property type="nucleotide sequence ID" value="XM_030514916.1"/>
</dbReference>
<gene>
    <name evidence="3 4" type="primary">LOC115621303</name>
</gene>
<accession>A0A6J2T1J3</accession>
<protein>
    <submittedName>
        <fullName evidence="3 4">Uncharacterized protein LOC115621303</fullName>
    </submittedName>
</protein>